<gene>
    <name evidence="2" type="ORF">LSH36_2529g00000</name>
</gene>
<feature type="signal peptide" evidence="1">
    <location>
        <begin position="1"/>
        <end position="21"/>
    </location>
</feature>
<accession>A0AAD9IQK5</accession>
<keyword evidence="1" id="KW-0732">Signal</keyword>
<dbReference type="EMBL" id="JAODUP010002527">
    <property type="protein sequence ID" value="KAK2138707.1"/>
    <property type="molecule type" value="Genomic_DNA"/>
</dbReference>
<comment type="caution">
    <text evidence="2">The sequence shown here is derived from an EMBL/GenBank/DDBJ whole genome shotgun (WGS) entry which is preliminary data.</text>
</comment>
<dbReference type="Proteomes" id="UP001208570">
    <property type="component" value="Unassembled WGS sequence"/>
</dbReference>
<feature type="chain" id="PRO_5042189072" evidence="1">
    <location>
        <begin position="22"/>
        <end position="104"/>
    </location>
</feature>
<dbReference type="AlphaFoldDB" id="A0AAD9IQK5"/>
<evidence type="ECO:0000313" key="2">
    <source>
        <dbReference type="EMBL" id="KAK2138707.1"/>
    </source>
</evidence>
<organism evidence="2 3">
    <name type="scientific">Paralvinella palmiformis</name>
    <dbReference type="NCBI Taxonomy" id="53620"/>
    <lineage>
        <taxon>Eukaryota</taxon>
        <taxon>Metazoa</taxon>
        <taxon>Spiralia</taxon>
        <taxon>Lophotrochozoa</taxon>
        <taxon>Annelida</taxon>
        <taxon>Polychaeta</taxon>
        <taxon>Sedentaria</taxon>
        <taxon>Canalipalpata</taxon>
        <taxon>Terebellida</taxon>
        <taxon>Terebelliformia</taxon>
        <taxon>Alvinellidae</taxon>
        <taxon>Paralvinella</taxon>
    </lineage>
</organism>
<proteinExistence type="predicted"/>
<reference evidence="2" key="1">
    <citation type="journal article" date="2023" name="Mol. Biol. Evol.">
        <title>Third-Generation Sequencing Reveals the Adaptive Role of the Epigenome in Three Deep-Sea Polychaetes.</title>
        <authorList>
            <person name="Perez M."/>
            <person name="Aroh O."/>
            <person name="Sun Y."/>
            <person name="Lan Y."/>
            <person name="Juniper S.K."/>
            <person name="Young C.R."/>
            <person name="Angers B."/>
            <person name="Qian P.Y."/>
        </authorList>
    </citation>
    <scope>NUCLEOTIDE SEQUENCE</scope>
    <source>
        <strain evidence="2">P08H-3</strain>
    </source>
</reference>
<protein>
    <submittedName>
        <fullName evidence="2">Uncharacterized protein</fullName>
    </submittedName>
</protein>
<sequence>MASKYLLLLSVMLASFVTVYSIQCYEGASANSLNAAIIVSNCISCGSESVTVLGITSKTYTCYTEGGISCTNECCFIDLCNSGTNVTPWMIGSGLMIALRLILV</sequence>
<evidence type="ECO:0000256" key="1">
    <source>
        <dbReference type="SAM" id="SignalP"/>
    </source>
</evidence>
<name>A0AAD9IQK5_9ANNE</name>
<keyword evidence="3" id="KW-1185">Reference proteome</keyword>
<evidence type="ECO:0000313" key="3">
    <source>
        <dbReference type="Proteomes" id="UP001208570"/>
    </source>
</evidence>